<dbReference type="InterPro" id="IPR005950">
    <property type="entry name" value="ModA"/>
</dbReference>
<dbReference type="Pfam" id="PF13531">
    <property type="entry name" value="SBP_bac_11"/>
    <property type="match status" value="1"/>
</dbReference>
<dbReference type="EMBL" id="JBJIAA010000006">
    <property type="protein sequence ID" value="MFL0250428.1"/>
    <property type="molecule type" value="Genomic_DNA"/>
</dbReference>
<dbReference type="Gene3D" id="3.40.190.10">
    <property type="entry name" value="Periplasmic binding protein-like II"/>
    <property type="match status" value="2"/>
</dbReference>
<dbReference type="PANTHER" id="PTHR30632">
    <property type="entry name" value="MOLYBDATE-BINDING PERIPLASMIC PROTEIN"/>
    <property type="match status" value="1"/>
</dbReference>
<evidence type="ECO:0000313" key="5">
    <source>
        <dbReference type="EMBL" id="MFL0250428.1"/>
    </source>
</evidence>
<keyword evidence="6" id="KW-1185">Reference proteome</keyword>
<feature type="chain" id="PRO_5045459983" evidence="4">
    <location>
        <begin position="30"/>
        <end position="278"/>
    </location>
</feature>
<dbReference type="PANTHER" id="PTHR30632:SF0">
    <property type="entry name" value="SULFATE-BINDING PROTEIN"/>
    <property type="match status" value="1"/>
</dbReference>
<sequence>MIKNLFIKKRGICFISSLLIIVFFTSACSSVSSKELNKTKKSSKEKITVLAAASLTEAFTELGNDLEKEKNIKSSFNFAGSQQLVTLIEQGAPADVFASADTKNMDKVVSDNKVEGSTIFTKNQLVIGKYKNSKIQVSSLKDLAKDGVKIVVGDKSVPCGAYFYKAISKAVSDKVIDENTYNKILKNIKSSELNVKDIVSKVSMGEADVGIVYKTDINTKNQDKIQVIADDEFSKLKVEYPIAVISSSKHKKAAKSFINYLTSSKGKKLLEKYGFTIK</sequence>
<keyword evidence="3 4" id="KW-0732">Signal</keyword>
<proteinExistence type="inferred from homology"/>
<dbReference type="RefSeq" id="WP_406787098.1">
    <property type="nucleotide sequence ID" value="NZ_JBJIAA010000006.1"/>
</dbReference>
<dbReference type="CDD" id="cd13538">
    <property type="entry name" value="PBP2_ModA_like_1"/>
    <property type="match status" value="1"/>
</dbReference>
<dbReference type="InterPro" id="IPR050682">
    <property type="entry name" value="ModA/WtpA"/>
</dbReference>
<comment type="similarity">
    <text evidence="1">Belongs to the bacterial solute-binding protein ModA family.</text>
</comment>
<name>A0ABW8TD50_9CLOT</name>
<dbReference type="SUPFAM" id="SSF53850">
    <property type="entry name" value="Periplasmic binding protein-like II"/>
    <property type="match status" value="1"/>
</dbReference>
<evidence type="ECO:0000313" key="6">
    <source>
        <dbReference type="Proteomes" id="UP001623592"/>
    </source>
</evidence>
<feature type="signal peptide" evidence="4">
    <location>
        <begin position="1"/>
        <end position="29"/>
    </location>
</feature>
<dbReference type="PIRSF" id="PIRSF004846">
    <property type="entry name" value="ModA"/>
    <property type="match status" value="1"/>
</dbReference>
<protein>
    <submittedName>
        <fullName evidence="5">Molybdate ABC transporter substrate-binding protein</fullName>
    </submittedName>
</protein>
<gene>
    <name evidence="5" type="primary">modA</name>
    <name evidence="5" type="ORF">ACJDT4_08320</name>
</gene>
<evidence type="ECO:0000256" key="3">
    <source>
        <dbReference type="ARBA" id="ARBA00022729"/>
    </source>
</evidence>
<dbReference type="NCBIfam" id="TIGR01256">
    <property type="entry name" value="modA"/>
    <property type="match status" value="1"/>
</dbReference>
<reference evidence="5 6" key="1">
    <citation type="submission" date="2024-11" db="EMBL/GenBank/DDBJ databases">
        <authorList>
            <person name="Heng Y.C."/>
            <person name="Lim A.C.H."/>
            <person name="Lee J.K.Y."/>
            <person name="Kittelmann S."/>
        </authorList>
    </citation>
    <scope>NUCLEOTIDE SEQUENCE [LARGE SCALE GENOMIC DNA]</scope>
    <source>
        <strain evidence="5 6">WILCCON 0114</strain>
    </source>
</reference>
<accession>A0ABW8TD50</accession>
<evidence type="ECO:0000256" key="4">
    <source>
        <dbReference type="SAM" id="SignalP"/>
    </source>
</evidence>
<keyword evidence="2" id="KW-0479">Metal-binding</keyword>
<evidence type="ECO:0000256" key="2">
    <source>
        <dbReference type="ARBA" id="ARBA00022723"/>
    </source>
</evidence>
<evidence type="ECO:0000256" key="1">
    <source>
        <dbReference type="ARBA" id="ARBA00009175"/>
    </source>
</evidence>
<organism evidence="5 6">
    <name type="scientific">Clostridium neuense</name>
    <dbReference type="NCBI Taxonomy" id="1728934"/>
    <lineage>
        <taxon>Bacteria</taxon>
        <taxon>Bacillati</taxon>
        <taxon>Bacillota</taxon>
        <taxon>Clostridia</taxon>
        <taxon>Eubacteriales</taxon>
        <taxon>Clostridiaceae</taxon>
        <taxon>Clostridium</taxon>
    </lineage>
</organism>
<dbReference type="Proteomes" id="UP001623592">
    <property type="component" value="Unassembled WGS sequence"/>
</dbReference>
<comment type="caution">
    <text evidence="5">The sequence shown here is derived from an EMBL/GenBank/DDBJ whole genome shotgun (WGS) entry which is preliminary data.</text>
</comment>
<dbReference type="PROSITE" id="PS51257">
    <property type="entry name" value="PROKAR_LIPOPROTEIN"/>
    <property type="match status" value="1"/>
</dbReference>